<evidence type="ECO:0000256" key="12">
    <source>
        <dbReference type="ARBA" id="ARBA00041133"/>
    </source>
</evidence>
<name>A0A0P0N4F7_9CREN</name>
<evidence type="ECO:0000313" key="15">
    <source>
        <dbReference type="EMBL" id="ALL01584.1"/>
    </source>
</evidence>
<evidence type="ECO:0000256" key="13">
    <source>
        <dbReference type="ARBA" id="ARBA00047936"/>
    </source>
</evidence>
<evidence type="ECO:0000256" key="6">
    <source>
        <dbReference type="ARBA" id="ARBA00023004"/>
    </source>
</evidence>
<comment type="subunit">
    <text evidence="10">The complex is composed of two ATP-binding proteins (WtpC), two transmembrane proteins (WtpB) and a solute-binding protein (WtpA).</text>
</comment>
<dbReference type="STRING" id="1273541.Pyrde_1541"/>
<dbReference type="Gene3D" id="3.40.50.300">
    <property type="entry name" value="P-loop containing nucleotide triphosphate hydrolases"/>
    <property type="match status" value="1"/>
</dbReference>
<evidence type="ECO:0000256" key="3">
    <source>
        <dbReference type="ARBA" id="ARBA00022496"/>
    </source>
</evidence>
<keyword evidence="8" id="KW-0472">Membrane</keyword>
<evidence type="ECO:0000256" key="11">
    <source>
        <dbReference type="ARBA" id="ARBA00039025"/>
    </source>
</evidence>
<dbReference type="AlphaFoldDB" id="A0A0P0N4F7"/>
<dbReference type="EC" id="7.3.2.6" evidence="11"/>
<dbReference type="InterPro" id="IPR027417">
    <property type="entry name" value="P-loop_NTPase"/>
</dbReference>
<evidence type="ECO:0000259" key="14">
    <source>
        <dbReference type="PROSITE" id="PS50893"/>
    </source>
</evidence>
<evidence type="ECO:0000256" key="1">
    <source>
        <dbReference type="ARBA" id="ARBA00022448"/>
    </source>
</evidence>
<evidence type="ECO:0000256" key="2">
    <source>
        <dbReference type="ARBA" id="ARBA00022475"/>
    </source>
</evidence>
<reference evidence="15 17" key="1">
    <citation type="submission" date="2015-10" db="EMBL/GenBank/DDBJ databases">
        <title>Complete genome sequence of hyperthermophilic archaeon Pyrodictium delaneyi Su06.</title>
        <authorList>
            <person name="Jung J.-H."/>
            <person name="Lin J."/>
            <person name="Holden J.F."/>
            <person name="Park C.-S."/>
        </authorList>
    </citation>
    <scope>NUCLEOTIDE SEQUENCE [LARGE SCALE GENOMIC DNA]</scope>
    <source>
        <strain evidence="15 17">Su06</strain>
    </source>
</reference>
<organism evidence="15 17">
    <name type="scientific">Pyrodictium delaneyi</name>
    <dbReference type="NCBI Taxonomy" id="1273541"/>
    <lineage>
        <taxon>Archaea</taxon>
        <taxon>Thermoproteota</taxon>
        <taxon>Thermoprotei</taxon>
        <taxon>Desulfurococcales</taxon>
        <taxon>Pyrodictiaceae</taxon>
        <taxon>Pyrodictium</taxon>
    </lineage>
</organism>
<dbReference type="Pfam" id="PF00005">
    <property type="entry name" value="ABC_tran"/>
    <property type="match status" value="1"/>
</dbReference>
<dbReference type="PANTHER" id="PTHR42781">
    <property type="entry name" value="SPERMIDINE/PUTRESCINE IMPORT ATP-BINDING PROTEIN POTA"/>
    <property type="match status" value="1"/>
</dbReference>
<dbReference type="PROSITE" id="PS00211">
    <property type="entry name" value="ABC_TRANSPORTER_1"/>
    <property type="match status" value="1"/>
</dbReference>
<evidence type="ECO:0000256" key="10">
    <source>
        <dbReference type="ARBA" id="ARBA00038781"/>
    </source>
</evidence>
<dbReference type="SMART" id="SM00382">
    <property type="entry name" value="AAA"/>
    <property type="match status" value="1"/>
</dbReference>
<proteinExistence type="inferred from homology"/>
<evidence type="ECO:0000256" key="7">
    <source>
        <dbReference type="ARBA" id="ARBA00023065"/>
    </source>
</evidence>
<dbReference type="PROSITE" id="PS50893">
    <property type="entry name" value="ABC_TRANSPORTER_2"/>
    <property type="match status" value="1"/>
</dbReference>
<evidence type="ECO:0000256" key="9">
    <source>
        <dbReference type="ARBA" id="ARBA00038307"/>
    </source>
</evidence>
<keyword evidence="6" id="KW-0408">Iron</keyword>
<evidence type="ECO:0000313" key="16">
    <source>
        <dbReference type="EMBL" id="OWJ55172.1"/>
    </source>
</evidence>
<dbReference type="InterPro" id="IPR003439">
    <property type="entry name" value="ABC_transporter-like_ATP-bd"/>
</dbReference>
<dbReference type="GO" id="GO:0015408">
    <property type="term" value="F:ABC-type ferric iron transporter activity"/>
    <property type="evidence" value="ECO:0007669"/>
    <property type="project" value="InterPro"/>
</dbReference>
<dbReference type="GO" id="GO:1901238">
    <property type="term" value="F:ABC-type tungstate transporter activity"/>
    <property type="evidence" value="ECO:0007669"/>
    <property type="project" value="UniProtKB-EC"/>
</dbReference>
<comment type="catalytic activity">
    <reaction evidence="13">
        <text>tungstate(in) + ATP + H2O = tungstate(out) + ADP + phosphate + H(+)</text>
        <dbReference type="Rhea" id="RHEA:35027"/>
        <dbReference type="ChEBI" id="CHEBI:15377"/>
        <dbReference type="ChEBI" id="CHEBI:15378"/>
        <dbReference type="ChEBI" id="CHEBI:30616"/>
        <dbReference type="ChEBI" id="CHEBI:43474"/>
        <dbReference type="ChEBI" id="CHEBI:46502"/>
        <dbReference type="ChEBI" id="CHEBI:456216"/>
        <dbReference type="EC" id="7.3.2.6"/>
    </reaction>
</comment>
<dbReference type="InterPro" id="IPR050093">
    <property type="entry name" value="ABC_SmlMolc_Importer"/>
</dbReference>
<keyword evidence="7" id="KW-0406">Ion transport</keyword>
<dbReference type="GO" id="GO:0005524">
    <property type="term" value="F:ATP binding"/>
    <property type="evidence" value="ECO:0007669"/>
    <property type="project" value="UniProtKB-KW"/>
</dbReference>
<gene>
    <name evidence="16" type="ORF">Pdsh_05730</name>
    <name evidence="15" type="ORF">Pyrde_1541</name>
</gene>
<evidence type="ECO:0000313" key="17">
    <source>
        <dbReference type="Proteomes" id="UP000058613"/>
    </source>
</evidence>
<keyword evidence="5" id="KW-0067">ATP-binding</keyword>
<comment type="similarity">
    <text evidence="9">Belongs to the ABC transporter superfamily. Sulfate/tungstate importer (TC 3.A.1.6) family.</text>
</comment>
<keyword evidence="1" id="KW-0813">Transport</keyword>
<keyword evidence="4" id="KW-0547">Nucleotide-binding</keyword>
<dbReference type="GO" id="GO:0016887">
    <property type="term" value="F:ATP hydrolysis activity"/>
    <property type="evidence" value="ECO:0007669"/>
    <property type="project" value="InterPro"/>
</dbReference>
<dbReference type="GO" id="GO:0016020">
    <property type="term" value="C:membrane"/>
    <property type="evidence" value="ECO:0007669"/>
    <property type="project" value="InterPro"/>
</dbReference>
<dbReference type="SUPFAM" id="SSF52540">
    <property type="entry name" value="P-loop containing nucleoside triphosphate hydrolases"/>
    <property type="match status" value="1"/>
</dbReference>
<keyword evidence="2" id="KW-1003">Cell membrane</keyword>
<dbReference type="KEGG" id="pdl:Pyrde_1541"/>
<dbReference type="CDD" id="cd03259">
    <property type="entry name" value="ABC_Carb_Solutes_like"/>
    <property type="match status" value="1"/>
</dbReference>
<dbReference type="Proteomes" id="UP000058613">
    <property type="component" value="Chromosome"/>
</dbReference>
<feature type="domain" description="ABC transporter" evidence="14">
    <location>
        <begin position="19"/>
        <end position="250"/>
    </location>
</feature>
<reference evidence="16 18" key="2">
    <citation type="submission" date="2017-05" db="EMBL/GenBank/DDBJ databases">
        <title>The draft genome of the hyperthermophilic archaeon 'Pyrodictium delaneyi strain Hulk', an iron and nitrate reducer, reveals the capacity for sulfate reduction.</title>
        <authorList>
            <person name="Demey L.M."/>
            <person name="Miller C."/>
            <person name="Manzella M."/>
            <person name="Reguera G."/>
            <person name="Kashefi K."/>
        </authorList>
    </citation>
    <scope>NUCLEOTIDE SEQUENCE [LARGE SCALE GENOMIC DNA]</scope>
    <source>
        <strain evidence="16 18">Hulk</strain>
    </source>
</reference>
<dbReference type="OrthoDB" id="31298at2157"/>
<dbReference type="InterPro" id="IPR003593">
    <property type="entry name" value="AAA+_ATPase"/>
</dbReference>
<evidence type="ECO:0000313" key="18">
    <source>
        <dbReference type="Proteomes" id="UP000196694"/>
    </source>
</evidence>
<keyword evidence="18" id="KW-1185">Reference proteome</keyword>
<sequence>MASLAPGDGAELALRGSSLRIQNLTVAIDGKTVLDDIDFALGSGSYLVVLGPSGSGKTTLLRTIAGLLDPVSGSIIVDGQDVTALPPWKRDVAFVQQIPGLLPHLTVEENIVLAAELRAGLARDAARSEAWQLARMLGIEDILRRRPGQLSGGQLQRAAIAVALATRARILLLDEPLSHLDRPLAEQLRNELKRLHQATGITIVHVTHDQDEALALATHIAVLIDGRLEAFDKTEKLYFRPPSKRVAEFLGHNVFEAERLDPGRQGLVSLPPEAIYIHLDGGYKGVLRSLTRERGRVVASIETPAGTIRAYIHPLDAEKLTTGMQVRFDVDWSLAHRLSRNT</sequence>
<dbReference type="Proteomes" id="UP000196694">
    <property type="component" value="Unassembled WGS sequence"/>
</dbReference>
<dbReference type="InterPro" id="IPR015853">
    <property type="entry name" value="ABC_transpr_FbpC"/>
</dbReference>
<dbReference type="EMBL" id="CP013011">
    <property type="protein sequence ID" value="ALL01584.1"/>
    <property type="molecule type" value="Genomic_DNA"/>
</dbReference>
<evidence type="ECO:0000256" key="8">
    <source>
        <dbReference type="ARBA" id="ARBA00023136"/>
    </source>
</evidence>
<accession>A0A0P0N4F7</accession>
<protein>
    <recommendedName>
        <fullName evidence="12">Molybdate/tungstate import ATP-binding protein WtpC</fullName>
        <ecNumber evidence="11">7.3.2.6</ecNumber>
    </recommendedName>
</protein>
<evidence type="ECO:0000256" key="5">
    <source>
        <dbReference type="ARBA" id="ARBA00022840"/>
    </source>
</evidence>
<dbReference type="EMBL" id="NCQP01000002">
    <property type="protein sequence ID" value="OWJ55172.1"/>
    <property type="molecule type" value="Genomic_DNA"/>
</dbReference>
<dbReference type="InterPro" id="IPR017871">
    <property type="entry name" value="ABC_transporter-like_CS"/>
</dbReference>
<dbReference type="PANTHER" id="PTHR42781:SF4">
    <property type="entry name" value="SPERMIDINE_PUTRESCINE IMPORT ATP-BINDING PROTEIN POTA"/>
    <property type="match status" value="1"/>
</dbReference>
<keyword evidence="3" id="KW-0410">Iron transport</keyword>
<evidence type="ECO:0000256" key="4">
    <source>
        <dbReference type="ARBA" id="ARBA00022741"/>
    </source>
</evidence>